<proteinExistence type="predicted"/>
<protein>
    <submittedName>
        <fullName evidence="1">Uncharacterized protein</fullName>
    </submittedName>
</protein>
<organism evidence="1">
    <name type="scientific">marine metagenome</name>
    <dbReference type="NCBI Taxonomy" id="408172"/>
    <lineage>
        <taxon>unclassified sequences</taxon>
        <taxon>metagenomes</taxon>
        <taxon>ecological metagenomes</taxon>
    </lineage>
</organism>
<dbReference type="EMBL" id="UINC01012655">
    <property type="protein sequence ID" value="SVA55143.1"/>
    <property type="molecule type" value="Genomic_DNA"/>
</dbReference>
<evidence type="ECO:0000313" key="1">
    <source>
        <dbReference type="EMBL" id="SVA55143.1"/>
    </source>
</evidence>
<name>A0A381WT83_9ZZZZ</name>
<feature type="non-terminal residue" evidence="1">
    <location>
        <position position="1"/>
    </location>
</feature>
<sequence length="23" mass="2648">VQSVVHLRVELLLNAFAIKDARR</sequence>
<reference evidence="1" key="1">
    <citation type="submission" date="2018-05" db="EMBL/GenBank/DDBJ databases">
        <authorList>
            <person name="Lanie J.A."/>
            <person name="Ng W.-L."/>
            <person name="Kazmierczak K.M."/>
            <person name="Andrzejewski T.M."/>
            <person name="Davidsen T.M."/>
            <person name="Wayne K.J."/>
            <person name="Tettelin H."/>
            <person name="Glass J.I."/>
            <person name="Rusch D."/>
            <person name="Podicherti R."/>
            <person name="Tsui H.-C.T."/>
            <person name="Winkler M.E."/>
        </authorList>
    </citation>
    <scope>NUCLEOTIDE SEQUENCE</scope>
</reference>
<accession>A0A381WT83</accession>
<gene>
    <name evidence="1" type="ORF">METZ01_LOCUS107997</name>
</gene>
<dbReference type="AlphaFoldDB" id="A0A381WT83"/>